<keyword evidence="2" id="KW-0175">Coiled coil</keyword>
<dbReference type="Gene3D" id="1.10.287.470">
    <property type="entry name" value="Helix hairpin bin"/>
    <property type="match status" value="2"/>
</dbReference>
<dbReference type="Pfam" id="PF25967">
    <property type="entry name" value="RND-MFP_C"/>
    <property type="match status" value="1"/>
</dbReference>
<dbReference type="InterPro" id="IPR058627">
    <property type="entry name" value="MdtA-like_C"/>
</dbReference>
<gene>
    <name evidence="5" type="ORF">COV06_01315</name>
</gene>
<organism evidence="5 6">
    <name type="scientific">Candidatus Uhrbacteria bacterium CG10_big_fil_rev_8_21_14_0_10_50_16</name>
    <dbReference type="NCBI Taxonomy" id="1975039"/>
    <lineage>
        <taxon>Bacteria</taxon>
        <taxon>Candidatus Uhriibacteriota</taxon>
    </lineage>
</organism>
<dbReference type="Proteomes" id="UP000230084">
    <property type="component" value="Unassembled WGS sequence"/>
</dbReference>
<accession>A0A2H0RN94</accession>
<protein>
    <recommendedName>
        <fullName evidence="4">Multidrug resistance protein MdtA-like C-terminal permuted SH3 domain-containing protein</fullName>
    </recommendedName>
</protein>
<evidence type="ECO:0000259" key="4">
    <source>
        <dbReference type="Pfam" id="PF25967"/>
    </source>
</evidence>
<dbReference type="Gene3D" id="2.40.30.170">
    <property type="match status" value="1"/>
</dbReference>
<keyword evidence="3" id="KW-0812">Transmembrane</keyword>
<dbReference type="EMBL" id="PCYM01000001">
    <property type="protein sequence ID" value="PIR48021.1"/>
    <property type="molecule type" value="Genomic_DNA"/>
</dbReference>
<dbReference type="PANTHER" id="PTHR32347:SF23">
    <property type="entry name" value="BLL5650 PROTEIN"/>
    <property type="match status" value="1"/>
</dbReference>
<evidence type="ECO:0000256" key="2">
    <source>
        <dbReference type="ARBA" id="ARBA00023054"/>
    </source>
</evidence>
<dbReference type="PANTHER" id="PTHR32347">
    <property type="entry name" value="EFFLUX SYSTEM COMPONENT YKNX-RELATED"/>
    <property type="match status" value="1"/>
</dbReference>
<evidence type="ECO:0000313" key="6">
    <source>
        <dbReference type="Proteomes" id="UP000230084"/>
    </source>
</evidence>
<evidence type="ECO:0000256" key="1">
    <source>
        <dbReference type="ARBA" id="ARBA00004196"/>
    </source>
</evidence>
<dbReference type="Gene3D" id="2.40.420.20">
    <property type="match status" value="1"/>
</dbReference>
<comment type="subcellular location">
    <subcellularLocation>
        <location evidence="1">Cell envelope</location>
    </subcellularLocation>
</comment>
<keyword evidence="3" id="KW-1133">Transmembrane helix</keyword>
<feature type="domain" description="Multidrug resistance protein MdtA-like C-terminal permuted SH3" evidence="4">
    <location>
        <begin position="548"/>
        <end position="597"/>
    </location>
</feature>
<comment type="caution">
    <text evidence="5">The sequence shown here is derived from an EMBL/GenBank/DDBJ whole genome shotgun (WGS) entry which is preliminary data.</text>
</comment>
<dbReference type="GO" id="GO:0030313">
    <property type="term" value="C:cell envelope"/>
    <property type="evidence" value="ECO:0007669"/>
    <property type="project" value="UniProtKB-SubCell"/>
</dbReference>
<dbReference type="SUPFAM" id="SSF111369">
    <property type="entry name" value="HlyD-like secretion proteins"/>
    <property type="match status" value="2"/>
</dbReference>
<evidence type="ECO:0000256" key="3">
    <source>
        <dbReference type="SAM" id="Phobius"/>
    </source>
</evidence>
<keyword evidence="3" id="KW-0472">Membrane</keyword>
<dbReference type="Gene3D" id="2.40.50.100">
    <property type="match status" value="2"/>
</dbReference>
<evidence type="ECO:0000313" key="5">
    <source>
        <dbReference type="EMBL" id="PIR48021.1"/>
    </source>
</evidence>
<reference evidence="5 6" key="1">
    <citation type="submission" date="2017-09" db="EMBL/GenBank/DDBJ databases">
        <title>Depth-based differentiation of microbial function through sediment-hosted aquifers and enrichment of novel symbionts in the deep terrestrial subsurface.</title>
        <authorList>
            <person name="Probst A.J."/>
            <person name="Ladd B."/>
            <person name="Jarett J.K."/>
            <person name="Geller-Mcgrath D.E."/>
            <person name="Sieber C.M."/>
            <person name="Emerson J.B."/>
            <person name="Anantharaman K."/>
            <person name="Thomas B.C."/>
            <person name="Malmstrom R."/>
            <person name="Stieglmeier M."/>
            <person name="Klingl A."/>
            <person name="Woyke T."/>
            <person name="Ryan C.M."/>
            <person name="Banfield J.F."/>
        </authorList>
    </citation>
    <scope>NUCLEOTIDE SEQUENCE [LARGE SCALE GENOMIC DNA]</scope>
    <source>
        <strain evidence="5">CG10_big_fil_rev_8_21_14_0_10_50_16</strain>
    </source>
</reference>
<name>A0A2H0RN94_9BACT</name>
<dbReference type="InterPro" id="IPR050465">
    <property type="entry name" value="UPF0194_transport"/>
</dbReference>
<dbReference type="AlphaFoldDB" id="A0A2H0RN94"/>
<feature type="transmembrane region" description="Helical" evidence="3">
    <location>
        <begin position="21"/>
        <end position="44"/>
    </location>
</feature>
<sequence>MSTLRYKLAELRGRSIRFHKPSTTTTIVSLVVVIVMALFGYRYITNKAQMTETSVTPAVQMIAVKDYRANTGVVQASGEVTSVDQVTIKSEVNVPVRSVFVSIGQTVYAGQPLVEFEHGDVDAQLAQANAGVDQARALLNVQLAGARAEDLTRAHLAVTQAEQSLYQVIAAQDQTRIANEAAMSTLTASLTNATNNSIRTAQQVLSTTTDGLVTVATYQQTYFNCTSQSVCHKIELAKHDAMREIFAVNNGGQWNAETVLAQRGGLIARVQQLAESSHPDPIELDGVLTDLLAGLQDTRTALILTREGFELPVAFAATSTDKTTVETKRAAVDAAITTLQTQIQTLHSVQGNGFVGGDAKSLADERARAEASRRATNASIEIAQTVLASARQTLAILENGPRDVDLASLYASVRSAEAARDALSSQYRRYLITAPFNGVVASLPARMGEIIGAGQTVISLINPDLLEIVAYISDQDRALVQAGASVTIRDTHQGIVSFVAPSINPAIGKIELRITVLDPSATLTIGQTVPVVIEQTISTTDAESYRLPLPSVRIRPAGSFVLIVDDQGTIQEQQVETGVVFGARVEILSGLSVNDSILASVRGLSVGDQVTID</sequence>
<proteinExistence type="predicted"/>